<dbReference type="SUPFAM" id="SSF53335">
    <property type="entry name" value="S-adenosyl-L-methionine-dependent methyltransferases"/>
    <property type="match status" value="1"/>
</dbReference>
<evidence type="ECO:0000259" key="1">
    <source>
        <dbReference type="PROSITE" id="PS50987"/>
    </source>
</evidence>
<dbReference type="AlphaFoldDB" id="A0A3B1DJU0"/>
<dbReference type="GO" id="GO:0003700">
    <property type="term" value="F:DNA-binding transcription factor activity"/>
    <property type="evidence" value="ECO:0007669"/>
    <property type="project" value="InterPro"/>
</dbReference>
<dbReference type="InterPro" id="IPR001845">
    <property type="entry name" value="HTH_ArsR_DNA-bd_dom"/>
</dbReference>
<dbReference type="PROSITE" id="PS50987">
    <property type="entry name" value="HTH_ARSR_2"/>
    <property type="match status" value="1"/>
</dbReference>
<dbReference type="PANTHER" id="PTHR43861">
    <property type="entry name" value="TRANS-ACONITATE 2-METHYLTRANSFERASE-RELATED"/>
    <property type="match status" value="1"/>
</dbReference>
<dbReference type="NCBIfam" id="NF033788">
    <property type="entry name" value="HTH_metalloreg"/>
    <property type="match status" value="1"/>
</dbReference>
<sequence length="321" mass="34962">MKTSRTTQTACRLDSLSESVRLRVLSLLAAEELSVGEVAKVVQLPQSTVSRHLKILAEAGWVAKRASGTATLYRMDSDDLDESAAALWQPVRESLEGSREIAEDRERLAAVLAERPADSQAYFGRIAGEWEAVRHDLFGERFTLEALLGLIPPRWVVADLGCGTGDAAAWLGPRVERVIAVDRSEAMLNAARKRLAGIPSVEFVEGEVESLPLADGSVDAAVSLLVLHHLEDPAAAIGQMARVVRTSRGGGVALIVEMLEHRRTEYRHTMGHKHLGFRPEAMVGWLRGAGFTRAEYRELARDPSGKGPGLFVAVGWIAEED</sequence>
<dbReference type="Pfam" id="PF08241">
    <property type="entry name" value="Methyltransf_11"/>
    <property type="match status" value="1"/>
</dbReference>
<accession>A0A3B1DJU0</accession>
<dbReference type="CDD" id="cd00090">
    <property type="entry name" value="HTH_ARSR"/>
    <property type="match status" value="1"/>
</dbReference>
<organism evidence="2">
    <name type="scientific">hydrothermal vent metagenome</name>
    <dbReference type="NCBI Taxonomy" id="652676"/>
    <lineage>
        <taxon>unclassified sequences</taxon>
        <taxon>metagenomes</taxon>
        <taxon>ecological metagenomes</taxon>
    </lineage>
</organism>
<dbReference type="PANTHER" id="PTHR43861:SF1">
    <property type="entry name" value="TRANS-ACONITATE 2-METHYLTRANSFERASE"/>
    <property type="match status" value="1"/>
</dbReference>
<protein>
    <recommendedName>
        <fullName evidence="1">HTH arsR-type domain-containing protein</fullName>
    </recommendedName>
</protein>
<dbReference type="PRINTS" id="PR00778">
    <property type="entry name" value="HTHARSR"/>
</dbReference>
<dbReference type="SUPFAM" id="SSF46785">
    <property type="entry name" value="Winged helix' DNA-binding domain"/>
    <property type="match status" value="1"/>
</dbReference>
<dbReference type="SMART" id="SM00418">
    <property type="entry name" value="HTH_ARSR"/>
    <property type="match status" value="1"/>
</dbReference>
<evidence type="ECO:0000313" key="2">
    <source>
        <dbReference type="EMBL" id="VAX36268.1"/>
    </source>
</evidence>
<dbReference type="Pfam" id="PF01022">
    <property type="entry name" value="HTH_5"/>
    <property type="match status" value="1"/>
</dbReference>
<dbReference type="InterPro" id="IPR011991">
    <property type="entry name" value="ArsR-like_HTH"/>
</dbReference>
<feature type="domain" description="HTH arsR-type" evidence="1">
    <location>
        <begin position="1"/>
        <end position="95"/>
    </location>
</feature>
<gene>
    <name evidence="2" type="ORF">MNBD_PLANCTO03-1053</name>
</gene>
<proteinExistence type="predicted"/>
<dbReference type="InterPro" id="IPR036390">
    <property type="entry name" value="WH_DNA-bd_sf"/>
</dbReference>
<reference evidence="2" key="1">
    <citation type="submission" date="2018-06" db="EMBL/GenBank/DDBJ databases">
        <authorList>
            <person name="Zhirakovskaya E."/>
        </authorList>
    </citation>
    <scope>NUCLEOTIDE SEQUENCE</scope>
</reference>
<dbReference type="CDD" id="cd02440">
    <property type="entry name" value="AdoMet_MTases"/>
    <property type="match status" value="1"/>
</dbReference>
<dbReference type="Gene3D" id="3.40.50.150">
    <property type="entry name" value="Vaccinia Virus protein VP39"/>
    <property type="match status" value="1"/>
</dbReference>
<dbReference type="GO" id="GO:0008757">
    <property type="term" value="F:S-adenosylmethionine-dependent methyltransferase activity"/>
    <property type="evidence" value="ECO:0007669"/>
    <property type="project" value="InterPro"/>
</dbReference>
<dbReference type="EMBL" id="UOGK01000047">
    <property type="protein sequence ID" value="VAX36268.1"/>
    <property type="molecule type" value="Genomic_DNA"/>
</dbReference>
<dbReference type="Gene3D" id="1.10.10.10">
    <property type="entry name" value="Winged helix-like DNA-binding domain superfamily/Winged helix DNA-binding domain"/>
    <property type="match status" value="1"/>
</dbReference>
<name>A0A3B1DJU0_9ZZZZ</name>
<dbReference type="InterPro" id="IPR029063">
    <property type="entry name" value="SAM-dependent_MTases_sf"/>
</dbReference>
<dbReference type="InterPro" id="IPR013216">
    <property type="entry name" value="Methyltransf_11"/>
</dbReference>
<dbReference type="InterPro" id="IPR036388">
    <property type="entry name" value="WH-like_DNA-bd_sf"/>
</dbReference>